<name>A0A8J3FT97_9PSEU</name>
<dbReference type="RefSeq" id="WP_189055898.1">
    <property type="nucleotide sequence ID" value="NZ_BMMK01000006.1"/>
</dbReference>
<reference evidence="1" key="2">
    <citation type="submission" date="2020-09" db="EMBL/GenBank/DDBJ databases">
        <authorList>
            <person name="Sun Q."/>
            <person name="Zhou Y."/>
        </authorList>
    </citation>
    <scope>NUCLEOTIDE SEQUENCE</scope>
    <source>
        <strain evidence="1">CGMCC 4.5737</strain>
    </source>
</reference>
<protein>
    <submittedName>
        <fullName evidence="1">Uncharacterized protein</fullName>
    </submittedName>
</protein>
<dbReference type="AlphaFoldDB" id="A0A8J3FT97"/>
<dbReference type="EMBL" id="BMMK01000006">
    <property type="protein sequence ID" value="GGM47536.1"/>
    <property type="molecule type" value="Genomic_DNA"/>
</dbReference>
<keyword evidence="2" id="KW-1185">Reference proteome</keyword>
<evidence type="ECO:0000313" key="2">
    <source>
        <dbReference type="Proteomes" id="UP000637578"/>
    </source>
</evidence>
<gene>
    <name evidence="1" type="ORF">GCM10012275_18290</name>
</gene>
<accession>A0A8J3FT97</accession>
<sequence>MPDDPPFHIAETTFHHLLAARGLVVEQLRPDGALRIFRTFAEIHFESPAKPTSDGLRYRFGPDELRGRPAVSLVLGRRFGVRASNGTTSRYVELRCTMRFFTTPELAEVDEHESWWFHSRVEQLDMDEWFASITARPEWVVLRWHHPVEVKLVHIEL</sequence>
<evidence type="ECO:0000313" key="1">
    <source>
        <dbReference type="EMBL" id="GGM47536.1"/>
    </source>
</evidence>
<reference evidence="1" key="1">
    <citation type="journal article" date="2014" name="Int. J. Syst. Evol. Microbiol.">
        <title>Complete genome sequence of Corynebacterium casei LMG S-19264T (=DSM 44701T), isolated from a smear-ripened cheese.</title>
        <authorList>
            <consortium name="US DOE Joint Genome Institute (JGI-PGF)"/>
            <person name="Walter F."/>
            <person name="Albersmeier A."/>
            <person name="Kalinowski J."/>
            <person name="Ruckert C."/>
        </authorList>
    </citation>
    <scope>NUCLEOTIDE SEQUENCE</scope>
    <source>
        <strain evidence="1">CGMCC 4.5737</strain>
    </source>
</reference>
<comment type="caution">
    <text evidence="1">The sequence shown here is derived from an EMBL/GenBank/DDBJ whole genome shotgun (WGS) entry which is preliminary data.</text>
</comment>
<organism evidence="1 2">
    <name type="scientific">Longimycelium tulufanense</name>
    <dbReference type="NCBI Taxonomy" id="907463"/>
    <lineage>
        <taxon>Bacteria</taxon>
        <taxon>Bacillati</taxon>
        <taxon>Actinomycetota</taxon>
        <taxon>Actinomycetes</taxon>
        <taxon>Pseudonocardiales</taxon>
        <taxon>Pseudonocardiaceae</taxon>
        <taxon>Longimycelium</taxon>
    </lineage>
</organism>
<dbReference type="Proteomes" id="UP000637578">
    <property type="component" value="Unassembled WGS sequence"/>
</dbReference>
<proteinExistence type="predicted"/>